<organism evidence="3">
    <name type="scientific">Aedes albopictus</name>
    <name type="common">Asian tiger mosquito</name>
    <name type="synonym">Stegomyia albopicta</name>
    <dbReference type="NCBI Taxonomy" id="7160"/>
    <lineage>
        <taxon>Eukaryota</taxon>
        <taxon>Metazoa</taxon>
        <taxon>Ecdysozoa</taxon>
        <taxon>Arthropoda</taxon>
        <taxon>Hexapoda</taxon>
        <taxon>Insecta</taxon>
        <taxon>Pterygota</taxon>
        <taxon>Neoptera</taxon>
        <taxon>Endopterygota</taxon>
        <taxon>Diptera</taxon>
        <taxon>Nematocera</taxon>
        <taxon>Culicoidea</taxon>
        <taxon>Culicidae</taxon>
        <taxon>Culicinae</taxon>
        <taxon>Aedini</taxon>
        <taxon>Aedes</taxon>
        <taxon>Stegomyia</taxon>
    </lineage>
</organism>
<dbReference type="AlphaFoldDB" id="A0A023EN59"/>
<feature type="non-terminal residue" evidence="3">
    <location>
        <position position="1"/>
    </location>
</feature>
<keyword evidence="2" id="KW-1133">Transmembrane helix</keyword>
<keyword evidence="2" id="KW-0472">Membrane</keyword>
<reference evidence="3" key="1">
    <citation type="journal article" date="2014" name="PLoS Negl. Trop. Dis.">
        <title>Identification and characterization of seminal fluid proteins in the Asian tiger mosquito, Aedes albopictus.</title>
        <authorList>
            <person name="Boes K.E."/>
            <person name="Ribeiro J.M."/>
            <person name="Wong A."/>
            <person name="Harrington L.C."/>
            <person name="Wolfner M.F."/>
            <person name="Sirot L.K."/>
        </authorList>
    </citation>
    <scope>NUCLEOTIDE SEQUENCE</scope>
    <source>
        <tissue evidence="3">Reproductive organs</tissue>
    </source>
</reference>
<accession>A0A023EN59</accession>
<evidence type="ECO:0000256" key="1">
    <source>
        <dbReference type="SAM" id="MobiDB-lite"/>
    </source>
</evidence>
<protein>
    <submittedName>
        <fullName evidence="3">Putative secreted protein</fullName>
    </submittedName>
</protein>
<dbReference type="VEuPathDB" id="VectorBase:AALC636_026772"/>
<sequence length="242" mass="26028">IEFPVTPTSPRVAGIILVSFTIFCYSYNYAVASMNHKESSTTLKLDPSNKVPVFQHSTCTCNTEAQIVINDTQKEAPSIPLNICHCRTCIAQDTDEHGNSNLHCVEHVMTEEEYRSLLAQSKLSEPAHPSTRKKRSPYTWEELLEKISFMGSHDSTFNKRTQGYFHYNYANSSAGTSHNPPTPPSNPPQTTATSTTSTTTSTSVLISTITTSGGTTDTVATIGAGSTDTTTAPPASTGNAGG</sequence>
<dbReference type="EMBL" id="GAPW01003794">
    <property type="protein sequence ID" value="JAC09804.1"/>
    <property type="molecule type" value="mRNA"/>
</dbReference>
<keyword evidence="2" id="KW-0812">Transmembrane</keyword>
<evidence type="ECO:0000256" key="2">
    <source>
        <dbReference type="SAM" id="Phobius"/>
    </source>
</evidence>
<name>A0A023EN59_AEDAL</name>
<evidence type="ECO:0000313" key="3">
    <source>
        <dbReference type="EMBL" id="JAC09804.1"/>
    </source>
</evidence>
<feature type="transmembrane region" description="Helical" evidence="2">
    <location>
        <begin position="12"/>
        <end position="30"/>
    </location>
</feature>
<dbReference type="VEuPathDB" id="VectorBase:AALFPA_044112"/>
<feature type="region of interest" description="Disordered" evidence="1">
    <location>
        <begin position="171"/>
        <end position="242"/>
    </location>
</feature>
<feature type="compositionally biased region" description="Low complexity" evidence="1">
    <location>
        <begin position="188"/>
        <end position="242"/>
    </location>
</feature>
<proteinExistence type="evidence at transcript level"/>